<keyword evidence="5 12" id="KW-0808">Transferase</keyword>
<comment type="caution">
    <text evidence="12">The sequence shown here is derived from an EMBL/GenBank/DDBJ whole genome shotgun (WGS) entry which is preliminary data.</text>
</comment>
<dbReference type="EMBL" id="BBIO01000004">
    <property type="protein sequence ID" value="GAK44611.1"/>
    <property type="molecule type" value="Genomic_DNA"/>
</dbReference>
<evidence type="ECO:0000313" key="13">
    <source>
        <dbReference type="Proteomes" id="UP000028702"/>
    </source>
</evidence>
<comment type="function">
    <text evidence="2">Catalyzes the removal of elemental sulfur atoms from cysteine to produce alanine. Seems to participate in the biosynthesis of the nitrogenase metalloclusters by providing the inorganic sulfur required for the Fe-S core formation.</text>
</comment>
<dbReference type="PANTHER" id="PTHR11601:SF34">
    <property type="entry name" value="CYSTEINE DESULFURASE"/>
    <property type="match status" value="1"/>
</dbReference>
<proteinExistence type="inferred from homology"/>
<dbReference type="GO" id="GO:0031071">
    <property type="term" value="F:cysteine desulfurase activity"/>
    <property type="evidence" value="ECO:0007669"/>
    <property type="project" value="UniProtKB-EC"/>
</dbReference>
<evidence type="ECO:0000256" key="9">
    <source>
        <dbReference type="ARBA" id="ARBA00023014"/>
    </source>
</evidence>
<accession>A0A081B993</accession>
<reference evidence="12 13" key="1">
    <citation type="submission" date="2014-07" db="EMBL/GenBank/DDBJ databases">
        <title>Tepidicaulis marinum gen. nov., sp. nov., a novel marine bacterium denitrifying nitrate to nitrous oxide strictly under microaerobic conditions.</title>
        <authorList>
            <person name="Takeuchi M."/>
            <person name="Yamagishi T."/>
            <person name="Kamagata Y."/>
            <person name="Oshima K."/>
            <person name="Hattori M."/>
            <person name="Katayama T."/>
            <person name="Hanada S."/>
            <person name="Tamaki H."/>
            <person name="Marumo K."/>
            <person name="Maeda H."/>
            <person name="Nedachi M."/>
            <person name="Iwasaki W."/>
            <person name="Suwa Y."/>
            <person name="Sakata S."/>
        </authorList>
    </citation>
    <scope>NUCLEOTIDE SEQUENCE [LARGE SCALE GENOMIC DNA]</scope>
    <source>
        <strain evidence="12 13">MA2</strain>
    </source>
</reference>
<dbReference type="InterPro" id="IPR015424">
    <property type="entry name" value="PyrdxlP-dep_Trfase"/>
</dbReference>
<evidence type="ECO:0000256" key="6">
    <source>
        <dbReference type="ARBA" id="ARBA00022723"/>
    </source>
</evidence>
<dbReference type="InterPro" id="IPR000192">
    <property type="entry name" value="Aminotrans_V_dom"/>
</dbReference>
<dbReference type="Gene3D" id="3.90.1150.10">
    <property type="entry name" value="Aspartate Aminotransferase, domain 1"/>
    <property type="match status" value="1"/>
</dbReference>
<dbReference type="GO" id="GO:0046872">
    <property type="term" value="F:metal ion binding"/>
    <property type="evidence" value="ECO:0007669"/>
    <property type="project" value="UniProtKB-KW"/>
</dbReference>
<evidence type="ECO:0000256" key="8">
    <source>
        <dbReference type="ARBA" id="ARBA00023004"/>
    </source>
</evidence>
<dbReference type="Gene3D" id="1.10.260.50">
    <property type="match status" value="1"/>
</dbReference>
<dbReference type="AlphaFoldDB" id="A0A081B993"/>
<feature type="domain" description="Aminotransferase class V" evidence="11">
    <location>
        <begin position="6"/>
        <end position="372"/>
    </location>
</feature>
<evidence type="ECO:0000256" key="5">
    <source>
        <dbReference type="ARBA" id="ARBA00022679"/>
    </source>
</evidence>
<dbReference type="InterPro" id="IPR015422">
    <property type="entry name" value="PyrdxlP-dep_Trfase_small"/>
</dbReference>
<dbReference type="Pfam" id="PF00266">
    <property type="entry name" value="Aminotran_5"/>
    <property type="match status" value="1"/>
</dbReference>
<gene>
    <name evidence="12" type="ORF">M2A_1110</name>
</gene>
<evidence type="ECO:0000256" key="7">
    <source>
        <dbReference type="ARBA" id="ARBA00022898"/>
    </source>
</evidence>
<keyword evidence="6" id="KW-0479">Metal-binding</keyword>
<keyword evidence="8" id="KW-0408">Iron</keyword>
<keyword evidence="7" id="KW-0663">Pyridoxal phosphate</keyword>
<evidence type="ECO:0000256" key="4">
    <source>
        <dbReference type="ARBA" id="ARBA00013558"/>
    </source>
</evidence>
<evidence type="ECO:0000259" key="11">
    <source>
        <dbReference type="Pfam" id="PF00266"/>
    </source>
</evidence>
<dbReference type="PIRSF" id="PIRSF005572">
    <property type="entry name" value="NifS"/>
    <property type="match status" value="1"/>
</dbReference>
<dbReference type="STRING" id="1333998.M2A_1110"/>
<sequence length="394" mass="40129">MTGTRIYLDYNATAPLRSEAGEAMRRAIAAAEKASGTGLGNPSSVHGEGRKARALVEEARRDVAALLSAPAEGVIFTGSGTEAVNLAAAQAEALGCSAVLYGASEHACGIGAAEASPLESRPIPLLANGLVDLDALGALLKEAGEKPFVLLQHANNETGVVQPLEEAARLVREAGGILASDLVQSAGKTAIDIKALGIHMGAISAHKMGGPQGVGALVLAEDMPLTPLLHGGGQERRRRGGTENVIGIAGFAAAAKAALNDMESLEDQRALRDAFEAKLKDYAPGVVIFGESAPRLANTSCFALADADVSAEMLLMKLDLAGFAVSSGAACSSGKVAASHVLSAMQVEDRLSRSAIRMSLGRESTLEEVLALADTWAGAAVKHDAPAPGAVMAS</sequence>
<organism evidence="12 13">
    <name type="scientific">Tepidicaulis marinus</name>
    <dbReference type="NCBI Taxonomy" id="1333998"/>
    <lineage>
        <taxon>Bacteria</taxon>
        <taxon>Pseudomonadati</taxon>
        <taxon>Pseudomonadota</taxon>
        <taxon>Alphaproteobacteria</taxon>
        <taxon>Hyphomicrobiales</taxon>
        <taxon>Parvibaculaceae</taxon>
        <taxon>Tepidicaulis</taxon>
    </lineage>
</organism>
<dbReference type="SUPFAM" id="SSF53383">
    <property type="entry name" value="PLP-dependent transferases"/>
    <property type="match status" value="1"/>
</dbReference>
<keyword evidence="13" id="KW-1185">Reference proteome</keyword>
<evidence type="ECO:0000256" key="2">
    <source>
        <dbReference type="ARBA" id="ARBA00003120"/>
    </source>
</evidence>
<dbReference type="GO" id="GO:0051536">
    <property type="term" value="F:iron-sulfur cluster binding"/>
    <property type="evidence" value="ECO:0007669"/>
    <property type="project" value="UniProtKB-KW"/>
</dbReference>
<evidence type="ECO:0000256" key="3">
    <source>
        <dbReference type="ARBA" id="ARBA00006490"/>
    </source>
</evidence>
<dbReference type="InterPro" id="IPR015421">
    <property type="entry name" value="PyrdxlP-dep_Trfase_major"/>
</dbReference>
<dbReference type="RefSeq" id="WP_045444156.1">
    <property type="nucleotide sequence ID" value="NZ_BBIO01000004.1"/>
</dbReference>
<keyword evidence="12" id="KW-0032">Aminotransferase</keyword>
<dbReference type="Proteomes" id="UP000028702">
    <property type="component" value="Unassembled WGS sequence"/>
</dbReference>
<protein>
    <recommendedName>
        <fullName evidence="4">Cysteine desulfurase</fullName>
    </recommendedName>
</protein>
<evidence type="ECO:0000256" key="10">
    <source>
        <dbReference type="ARBA" id="ARBA00050776"/>
    </source>
</evidence>
<comment type="similarity">
    <text evidence="3">Belongs to the class-V pyridoxal-phosphate-dependent aminotransferase family. NifS/IscS subfamily.</text>
</comment>
<dbReference type="Gene3D" id="3.40.640.10">
    <property type="entry name" value="Type I PLP-dependent aspartate aminotransferase-like (Major domain)"/>
    <property type="match status" value="1"/>
</dbReference>
<evidence type="ECO:0000256" key="1">
    <source>
        <dbReference type="ARBA" id="ARBA00001933"/>
    </source>
</evidence>
<name>A0A081B993_9HYPH</name>
<evidence type="ECO:0000313" key="12">
    <source>
        <dbReference type="EMBL" id="GAK44611.1"/>
    </source>
</evidence>
<dbReference type="PANTHER" id="PTHR11601">
    <property type="entry name" value="CYSTEINE DESULFURYLASE FAMILY MEMBER"/>
    <property type="match status" value="1"/>
</dbReference>
<keyword evidence="9" id="KW-0411">Iron-sulfur</keyword>
<comment type="cofactor">
    <cofactor evidence="1">
        <name>pyridoxal 5'-phosphate</name>
        <dbReference type="ChEBI" id="CHEBI:597326"/>
    </cofactor>
</comment>
<dbReference type="InterPro" id="IPR016454">
    <property type="entry name" value="Cysteine_dSase"/>
</dbReference>
<dbReference type="GO" id="GO:0008483">
    <property type="term" value="F:transaminase activity"/>
    <property type="evidence" value="ECO:0007669"/>
    <property type="project" value="UniProtKB-KW"/>
</dbReference>
<dbReference type="eggNOG" id="COG1104">
    <property type="taxonomic scope" value="Bacteria"/>
</dbReference>
<comment type="catalytic activity">
    <reaction evidence="10">
        <text>(sulfur carrier)-H + L-cysteine = (sulfur carrier)-SH + L-alanine</text>
        <dbReference type="Rhea" id="RHEA:43892"/>
        <dbReference type="Rhea" id="RHEA-COMP:14737"/>
        <dbReference type="Rhea" id="RHEA-COMP:14739"/>
        <dbReference type="ChEBI" id="CHEBI:29917"/>
        <dbReference type="ChEBI" id="CHEBI:35235"/>
        <dbReference type="ChEBI" id="CHEBI:57972"/>
        <dbReference type="ChEBI" id="CHEBI:64428"/>
        <dbReference type="EC" id="2.8.1.7"/>
    </reaction>
</comment>